<keyword evidence="7" id="KW-1185">Reference proteome</keyword>
<dbReference type="GO" id="GO:0005737">
    <property type="term" value="C:cytoplasm"/>
    <property type="evidence" value="ECO:0007669"/>
    <property type="project" value="UniProtKB-SubCell"/>
</dbReference>
<feature type="domain" description="Centrosomin N-terminal motif 1" evidence="5">
    <location>
        <begin position="62"/>
        <end position="133"/>
    </location>
</feature>
<proteinExistence type="predicted"/>
<dbReference type="Proteomes" id="UP000728032">
    <property type="component" value="Unassembled WGS sequence"/>
</dbReference>
<dbReference type="GO" id="GO:0005815">
    <property type="term" value="C:microtubule organizing center"/>
    <property type="evidence" value="ECO:0007669"/>
    <property type="project" value="InterPro"/>
</dbReference>
<dbReference type="EMBL" id="CAJPVJ010010255">
    <property type="protein sequence ID" value="CAG2173101.1"/>
    <property type="molecule type" value="Genomic_DNA"/>
</dbReference>
<feature type="coiled-coil region" evidence="3">
    <location>
        <begin position="461"/>
        <end position="488"/>
    </location>
</feature>
<accession>A0A7R9QSU0</accession>
<sequence>MENQTINKSCFLNGDKSSIADFETSDETTLSLPSLSVANNRLLADDSRVAADDRRRHDQRMTIRDSEQLVEELKRENFNLKLRIYCLEKSQNQNTFDANSETIQTFDEIKRLNNEFNQLSRDFDESRQLSLQLMSHLFQFCRLFRREDDDDNNEDDRRREQRLCRLLDASEDLLNCASILVTKRESGRHALEGTVGQKGREGGVSSAESDDIWSEPDRDASRARIGAIATTHTSPSASAGARHVRPRGKRRHSGGGGEHEIYVVVFGFTRFGLQFAPKSAAVETSTQTQPLNDDKCVQTTTTTTTRDDNHNDLSLALSDVDDAFSQFDVRTRAKADAAGRQPRTTSGADSLFAYFASLSPMSRQKENKSQTKPKKEEFVPNIALSSHSSSVSSIVANRSDDLKAETSPDLGIADLRDERRVLVRVKHLKRLRRLLADAVTTSADPSVRRALAVTRECCESAERADDELSRLKRSKERMAREISKSLNKTEELIVEKTRH</sequence>
<gene>
    <name evidence="6" type="ORF">ONB1V03_LOCUS12554</name>
</gene>
<evidence type="ECO:0000313" key="7">
    <source>
        <dbReference type="Proteomes" id="UP000728032"/>
    </source>
</evidence>
<comment type="subcellular location">
    <subcellularLocation>
        <location evidence="1">Cytoplasm</location>
    </subcellularLocation>
</comment>
<keyword evidence="3" id="KW-0175">Coiled coil</keyword>
<evidence type="ECO:0000256" key="3">
    <source>
        <dbReference type="SAM" id="Coils"/>
    </source>
</evidence>
<name>A0A7R9QSU0_9ACAR</name>
<feature type="coiled-coil region" evidence="3">
    <location>
        <begin position="56"/>
        <end position="83"/>
    </location>
</feature>
<keyword evidence="2" id="KW-0963">Cytoplasm</keyword>
<reference evidence="6" key="1">
    <citation type="submission" date="2020-11" db="EMBL/GenBank/DDBJ databases">
        <authorList>
            <person name="Tran Van P."/>
        </authorList>
    </citation>
    <scope>NUCLEOTIDE SEQUENCE</scope>
</reference>
<dbReference type="OrthoDB" id="10255000at2759"/>
<organism evidence="6">
    <name type="scientific">Oppiella nova</name>
    <dbReference type="NCBI Taxonomy" id="334625"/>
    <lineage>
        <taxon>Eukaryota</taxon>
        <taxon>Metazoa</taxon>
        <taxon>Ecdysozoa</taxon>
        <taxon>Arthropoda</taxon>
        <taxon>Chelicerata</taxon>
        <taxon>Arachnida</taxon>
        <taxon>Acari</taxon>
        <taxon>Acariformes</taxon>
        <taxon>Sarcoptiformes</taxon>
        <taxon>Oribatida</taxon>
        <taxon>Brachypylina</taxon>
        <taxon>Oppioidea</taxon>
        <taxon>Oppiidae</taxon>
        <taxon>Oppiella</taxon>
    </lineage>
</organism>
<evidence type="ECO:0000313" key="6">
    <source>
        <dbReference type="EMBL" id="CAD7655914.1"/>
    </source>
</evidence>
<dbReference type="AlphaFoldDB" id="A0A7R9QSU0"/>
<dbReference type="Pfam" id="PF07989">
    <property type="entry name" value="Cnn_1N"/>
    <property type="match status" value="1"/>
</dbReference>
<feature type="region of interest" description="Disordered" evidence="4">
    <location>
        <begin position="191"/>
        <end position="216"/>
    </location>
</feature>
<evidence type="ECO:0000256" key="2">
    <source>
        <dbReference type="ARBA" id="ARBA00022490"/>
    </source>
</evidence>
<dbReference type="EMBL" id="OC925080">
    <property type="protein sequence ID" value="CAD7655914.1"/>
    <property type="molecule type" value="Genomic_DNA"/>
</dbReference>
<evidence type="ECO:0000256" key="4">
    <source>
        <dbReference type="SAM" id="MobiDB-lite"/>
    </source>
</evidence>
<dbReference type="InterPro" id="IPR012943">
    <property type="entry name" value="Cnn_1N"/>
</dbReference>
<evidence type="ECO:0000259" key="5">
    <source>
        <dbReference type="Pfam" id="PF07989"/>
    </source>
</evidence>
<evidence type="ECO:0000256" key="1">
    <source>
        <dbReference type="ARBA" id="ARBA00004496"/>
    </source>
</evidence>
<feature type="region of interest" description="Disordered" evidence="4">
    <location>
        <begin position="232"/>
        <end position="256"/>
    </location>
</feature>
<protein>
    <recommendedName>
        <fullName evidence="5">Centrosomin N-terminal motif 1 domain-containing protein</fullName>
    </recommendedName>
</protein>
<feature type="compositionally biased region" description="Basic residues" evidence="4">
    <location>
        <begin position="242"/>
        <end position="253"/>
    </location>
</feature>